<comment type="caution">
    <text evidence="3">The sequence shown here is derived from an EMBL/GenBank/DDBJ whole genome shotgun (WGS) entry which is preliminary data.</text>
</comment>
<protein>
    <submittedName>
        <fullName evidence="3">Obscurin-like isoform X2</fullName>
    </submittedName>
    <submittedName>
        <fullName evidence="4">Obscurin-like_isoform X2</fullName>
    </submittedName>
</protein>
<dbReference type="AlphaFoldDB" id="A0AA86UCH0"/>
<evidence type="ECO:0000313" key="4">
    <source>
        <dbReference type="EMBL" id="CAL6025215.1"/>
    </source>
</evidence>
<feature type="compositionally biased region" description="Polar residues" evidence="2">
    <location>
        <begin position="1"/>
        <end position="18"/>
    </location>
</feature>
<feature type="coiled-coil region" evidence="1">
    <location>
        <begin position="433"/>
        <end position="474"/>
    </location>
</feature>
<evidence type="ECO:0000256" key="1">
    <source>
        <dbReference type="SAM" id="Coils"/>
    </source>
</evidence>
<accession>A0AA86UCH0</accession>
<feature type="region of interest" description="Disordered" evidence="2">
    <location>
        <begin position="1"/>
        <end position="20"/>
    </location>
</feature>
<reference evidence="3" key="1">
    <citation type="submission" date="2023-06" db="EMBL/GenBank/DDBJ databases">
        <authorList>
            <person name="Kurt Z."/>
        </authorList>
    </citation>
    <scope>NUCLEOTIDE SEQUENCE</scope>
</reference>
<keyword evidence="1" id="KW-0175">Coiled coil</keyword>
<keyword evidence="5" id="KW-1185">Reference proteome</keyword>
<organism evidence="3">
    <name type="scientific">Hexamita inflata</name>
    <dbReference type="NCBI Taxonomy" id="28002"/>
    <lineage>
        <taxon>Eukaryota</taxon>
        <taxon>Metamonada</taxon>
        <taxon>Diplomonadida</taxon>
        <taxon>Hexamitidae</taxon>
        <taxon>Hexamitinae</taxon>
        <taxon>Hexamita</taxon>
    </lineage>
</organism>
<evidence type="ECO:0000313" key="3">
    <source>
        <dbReference type="EMBL" id="CAI9936733.1"/>
    </source>
</evidence>
<gene>
    <name evidence="3" type="ORF">HINF_LOCUS24378</name>
    <name evidence="4" type="ORF">HINF_LOCUS30053</name>
</gene>
<dbReference type="Proteomes" id="UP001642409">
    <property type="component" value="Unassembled WGS sequence"/>
</dbReference>
<dbReference type="EMBL" id="CATOUU010000642">
    <property type="protein sequence ID" value="CAI9936733.1"/>
    <property type="molecule type" value="Genomic_DNA"/>
</dbReference>
<feature type="coiled-coil region" evidence="1">
    <location>
        <begin position="370"/>
        <end position="397"/>
    </location>
</feature>
<name>A0AA86UCH0_9EUKA</name>
<sequence>MQSIIRINSSDGINPDTNSEADKYNVETAFIRLPLGSEYYQYKLSVRLGHSKLTKHFFVDCNLCNGFDEYDKSYSKVQTVIMLNCKFNKHNKSIFNSDTLYSDHEPVNYNNVNPQIYIEILDDSCLDFINAEKSAGHSVSELTIKNLCDQLKLICISDDEKIELISGFALRKRISNEEVLSALRSSGFDYLDYVLKNKIDINQIIYSRQNSDQQQEEIFMQNNDFPLFLQSNYTSNSQVTSKSILSLKEKLQIMSVFTDNKKNHNKINEELIKHELDLVYDRIIQFVNNNQNQILAELTFKEDTLQHEKEGRYEIQQYIKELKAKIQELQRVNDEQKIIYEQKMLQSQQQYDKQLILCKTEIETIRKEYFQDLQTEYQKYKSEIEQLKQSNESEKLTTSKHIERQQQQQHIQQEINSNDSITIQMQIEYQLLRQQLIDEKQDHDDQYNLIQQQLKLKNQRNTELQKQLTEEKNQRIIFFQQLQYKQSEITKQLESNVLQQAARIVHLENDNQSLLNTLSALKDQIERLNIQELQQSINDLEIQLSDKDKYITKLLEQIQSININNLQDKQIEKVITLLKKIEITE</sequence>
<proteinExistence type="predicted"/>
<dbReference type="EMBL" id="CAXDID020000098">
    <property type="protein sequence ID" value="CAL6025215.1"/>
    <property type="molecule type" value="Genomic_DNA"/>
</dbReference>
<evidence type="ECO:0000313" key="5">
    <source>
        <dbReference type="Proteomes" id="UP001642409"/>
    </source>
</evidence>
<feature type="coiled-coil region" evidence="1">
    <location>
        <begin position="504"/>
        <end position="550"/>
    </location>
</feature>
<evidence type="ECO:0000256" key="2">
    <source>
        <dbReference type="SAM" id="MobiDB-lite"/>
    </source>
</evidence>
<feature type="coiled-coil region" evidence="1">
    <location>
        <begin position="312"/>
        <end position="339"/>
    </location>
</feature>
<reference evidence="4 5" key="2">
    <citation type="submission" date="2024-07" db="EMBL/GenBank/DDBJ databases">
        <authorList>
            <person name="Akdeniz Z."/>
        </authorList>
    </citation>
    <scope>NUCLEOTIDE SEQUENCE [LARGE SCALE GENOMIC DNA]</scope>
</reference>